<name>A0ACB6ZQP9_THEGA</name>
<proteinExistence type="predicted"/>
<keyword evidence="2" id="KW-1185">Reference proteome</keyword>
<protein>
    <submittedName>
        <fullName evidence="1">Uncharacterized protein</fullName>
    </submittedName>
</protein>
<gene>
    <name evidence="1" type="ORF">BDM02DRAFT_3202011</name>
</gene>
<comment type="caution">
    <text evidence="1">The sequence shown here is derived from an EMBL/GenBank/DDBJ whole genome shotgun (WGS) entry which is preliminary data.</text>
</comment>
<organism evidence="1 2">
    <name type="scientific">Thelephora ganbajun</name>
    <name type="common">Ganba fungus</name>
    <dbReference type="NCBI Taxonomy" id="370292"/>
    <lineage>
        <taxon>Eukaryota</taxon>
        <taxon>Fungi</taxon>
        <taxon>Dikarya</taxon>
        <taxon>Basidiomycota</taxon>
        <taxon>Agaricomycotina</taxon>
        <taxon>Agaricomycetes</taxon>
        <taxon>Thelephorales</taxon>
        <taxon>Thelephoraceae</taxon>
        <taxon>Thelephora</taxon>
    </lineage>
</organism>
<evidence type="ECO:0000313" key="1">
    <source>
        <dbReference type="EMBL" id="KAF9651854.1"/>
    </source>
</evidence>
<dbReference type="EMBL" id="MU117972">
    <property type="protein sequence ID" value="KAF9651854.1"/>
    <property type="molecule type" value="Genomic_DNA"/>
</dbReference>
<sequence length="687" mass="78457">MSDPRFARFKTDPRFRKIKKNDHKVVVDERFKSIFQEDKKTKKRKSKGRVDKYGRKLVDDKDKDDLRRFYKPENNDLEDGDREETVPAPILDLARGAVLLESSDEEEEEDSEDDDILVRLGHSESKPINVPNEELEVDLDETYFADLDAQTEVFIKADKERGVEPETEPTRRLAVVNLDWDNVKAIHLFKMFSSLVTSGLPPIGDKKASKSVVRGQVLNVRIYPSDFGRERMAKEEREGPPAELFKKPKEFEHEDEVNEQNIFETGEAEGEADEDALRKYQLERLRYYYAIVECDTPNTASHVFNELDGTELERSANVFDVSFVPDEMTFDQEFRDEATEESLNTFKPLDFATDALRHSKVKLTWDQDDPERNKITRRALTKKEIDEEDFRAYIASSSDESDHQGVGKGASRDRLRSLLGGSKDELPEGWGNFNDHVSGGGDEGDVDMEITFTPGLTDKKGEDETTLEKYQRKLKEKKVKRKEEAREAAKEKEVQQKKKPKQPLDDFFDADSESEKDVEGTKKGKKGKRVIAKAAGEPRTAATAEELALLVASDNPGTAKHFDMSAVLKAEKTGKKGKKSRKEKYGPNDQDIQEDFRIDAADERFKALHEDHAFAIDPSNPHFKKTKSMAVLLEERKKRQQGLEELPGSVYKVGEQKSLNSLVESVKRKSHVIREAHVGKRRKLAPK</sequence>
<accession>A0ACB6ZQP9</accession>
<reference evidence="1" key="2">
    <citation type="journal article" date="2020" name="Nat. Commun.">
        <title>Large-scale genome sequencing of mycorrhizal fungi provides insights into the early evolution of symbiotic traits.</title>
        <authorList>
            <person name="Miyauchi S."/>
            <person name="Kiss E."/>
            <person name="Kuo A."/>
            <person name="Drula E."/>
            <person name="Kohler A."/>
            <person name="Sanchez-Garcia M."/>
            <person name="Morin E."/>
            <person name="Andreopoulos B."/>
            <person name="Barry K.W."/>
            <person name="Bonito G."/>
            <person name="Buee M."/>
            <person name="Carver A."/>
            <person name="Chen C."/>
            <person name="Cichocki N."/>
            <person name="Clum A."/>
            <person name="Culley D."/>
            <person name="Crous P.W."/>
            <person name="Fauchery L."/>
            <person name="Girlanda M."/>
            <person name="Hayes R.D."/>
            <person name="Keri Z."/>
            <person name="LaButti K."/>
            <person name="Lipzen A."/>
            <person name="Lombard V."/>
            <person name="Magnuson J."/>
            <person name="Maillard F."/>
            <person name="Murat C."/>
            <person name="Nolan M."/>
            <person name="Ohm R.A."/>
            <person name="Pangilinan J."/>
            <person name="Pereira M.F."/>
            <person name="Perotto S."/>
            <person name="Peter M."/>
            <person name="Pfister S."/>
            <person name="Riley R."/>
            <person name="Sitrit Y."/>
            <person name="Stielow J.B."/>
            <person name="Szollosi G."/>
            <person name="Zifcakova L."/>
            <person name="Stursova M."/>
            <person name="Spatafora J.W."/>
            <person name="Tedersoo L."/>
            <person name="Vaario L.M."/>
            <person name="Yamada A."/>
            <person name="Yan M."/>
            <person name="Wang P."/>
            <person name="Xu J."/>
            <person name="Bruns T."/>
            <person name="Baldrian P."/>
            <person name="Vilgalys R."/>
            <person name="Dunand C."/>
            <person name="Henrissat B."/>
            <person name="Grigoriev I.V."/>
            <person name="Hibbett D."/>
            <person name="Nagy L.G."/>
            <person name="Martin F.M."/>
        </authorList>
    </citation>
    <scope>NUCLEOTIDE SEQUENCE</scope>
    <source>
        <strain evidence="1">P2</strain>
    </source>
</reference>
<evidence type="ECO:0000313" key="2">
    <source>
        <dbReference type="Proteomes" id="UP000886501"/>
    </source>
</evidence>
<reference evidence="1" key="1">
    <citation type="submission" date="2019-10" db="EMBL/GenBank/DDBJ databases">
        <authorList>
            <consortium name="DOE Joint Genome Institute"/>
            <person name="Kuo A."/>
            <person name="Miyauchi S."/>
            <person name="Kiss E."/>
            <person name="Drula E."/>
            <person name="Kohler A."/>
            <person name="Sanchez-Garcia M."/>
            <person name="Andreopoulos B."/>
            <person name="Barry K.W."/>
            <person name="Bonito G."/>
            <person name="Buee M."/>
            <person name="Carver A."/>
            <person name="Chen C."/>
            <person name="Cichocki N."/>
            <person name="Clum A."/>
            <person name="Culley D."/>
            <person name="Crous P.W."/>
            <person name="Fauchery L."/>
            <person name="Girlanda M."/>
            <person name="Hayes R."/>
            <person name="Keri Z."/>
            <person name="Labutti K."/>
            <person name="Lipzen A."/>
            <person name="Lombard V."/>
            <person name="Magnuson J."/>
            <person name="Maillard F."/>
            <person name="Morin E."/>
            <person name="Murat C."/>
            <person name="Nolan M."/>
            <person name="Ohm R."/>
            <person name="Pangilinan J."/>
            <person name="Pereira M."/>
            <person name="Perotto S."/>
            <person name="Peter M."/>
            <person name="Riley R."/>
            <person name="Sitrit Y."/>
            <person name="Stielow B."/>
            <person name="Szollosi G."/>
            <person name="Zifcakova L."/>
            <person name="Stursova M."/>
            <person name="Spatafora J.W."/>
            <person name="Tedersoo L."/>
            <person name="Vaario L.-M."/>
            <person name="Yamada A."/>
            <person name="Yan M."/>
            <person name="Wang P."/>
            <person name="Xu J."/>
            <person name="Bruns T."/>
            <person name="Baldrian P."/>
            <person name="Vilgalys R."/>
            <person name="Henrissat B."/>
            <person name="Grigoriev I.V."/>
            <person name="Hibbett D."/>
            <person name="Nagy L.G."/>
            <person name="Martin F.M."/>
        </authorList>
    </citation>
    <scope>NUCLEOTIDE SEQUENCE</scope>
    <source>
        <strain evidence="1">P2</strain>
    </source>
</reference>
<dbReference type="Proteomes" id="UP000886501">
    <property type="component" value="Unassembled WGS sequence"/>
</dbReference>